<keyword evidence="2" id="KW-1133">Transmembrane helix</keyword>
<keyword evidence="2" id="KW-0472">Membrane</keyword>
<accession>A0A0F9IL04</accession>
<dbReference type="EMBL" id="LAZR01020714">
    <property type="protein sequence ID" value="KKL87892.1"/>
    <property type="molecule type" value="Genomic_DNA"/>
</dbReference>
<name>A0A0F9IL04_9ZZZZ</name>
<evidence type="ECO:0000313" key="3">
    <source>
        <dbReference type="EMBL" id="KKL87892.1"/>
    </source>
</evidence>
<comment type="caution">
    <text evidence="3">The sequence shown here is derived from an EMBL/GenBank/DDBJ whole genome shotgun (WGS) entry which is preliminary data.</text>
</comment>
<feature type="region of interest" description="Disordered" evidence="1">
    <location>
        <begin position="1"/>
        <end position="25"/>
    </location>
</feature>
<organism evidence="3">
    <name type="scientific">marine sediment metagenome</name>
    <dbReference type="NCBI Taxonomy" id="412755"/>
    <lineage>
        <taxon>unclassified sequences</taxon>
        <taxon>metagenomes</taxon>
        <taxon>ecological metagenomes</taxon>
    </lineage>
</organism>
<sequence length="112" mass="12275">MLASHQQFGWDWEREGWGREAGSGPGQDVVAQLPYPVGFWEHDISPPPSSRLPSLPVKEIAMNMYLEVGFFVLACIYVGCSVVTSLRSSNIAKKTALLIDQQLQGQTIEGGP</sequence>
<proteinExistence type="predicted"/>
<protein>
    <submittedName>
        <fullName evidence="3">Uncharacterized protein</fullName>
    </submittedName>
</protein>
<evidence type="ECO:0000256" key="1">
    <source>
        <dbReference type="SAM" id="MobiDB-lite"/>
    </source>
</evidence>
<keyword evidence="2" id="KW-0812">Transmembrane</keyword>
<gene>
    <name evidence="3" type="ORF">LCGC14_1930180</name>
</gene>
<reference evidence="3" key="1">
    <citation type="journal article" date="2015" name="Nature">
        <title>Complex archaea that bridge the gap between prokaryotes and eukaryotes.</title>
        <authorList>
            <person name="Spang A."/>
            <person name="Saw J.H."/>
            <person name="Jorgensen S.L."/>
            <person name="Zaremba-Niedzwiedzka K."/>
            <person name="Martijn J."/>
            <person name="Lind A.E."/>
            <person name="van Eijk R."/>
            <person name="Schleper C."/>
            <person name="Guy L."/>
            <person name="Ettema T.J."/>
        </authorList>
    </citation>
    <scope>NUCLEOTIDE SEQUENCE</scope>
</reference>
<feature type="transmembrane region" description="Helical" evidence="2">
    <location>
        <begin position="64"/>
        <end position="86"/>
    </location>
</feature>
<evidence type="ECO:0000256" key="2">
    <source>
        <dbReference type="SAM" id="Phobius"/>
    </source>
</evidence>
<dbReference type="AlphaFoldDB" id="A0A0F9IL04"/>